<dbReference type="AlphaFoldDB" id="I7MH51"/>
<feature type="compositionally biased region" description="Polar residues" evidence="1">
    <location>
        <begin position="349"/>
        <end position="393"/>
    </location>
</feature>
<dbReference type="EMBL" id="GG662864">
    <property type="protein sequence ID" value="EAR86078.1"/>
    <property type="molecule type" value="Genomic_DNA"/>
</dbReference>
<proteinExistence type="predicted"/>
<keyword evidence="3" id="KW-1185">Reference proteome</keyword>
<dbReference type="PANTHER" id="PTHR38130">
    <property type="entry name" value="EF-HAND DOMAIN-CONTAINING PROTEIN"/>
    <property type="match status" value="1"/>
</dbReference>
<dbReference type="GeneID" id="7822817"/>
<dbReference type="HOGENOM" id="CLU_045772_0_0_1"/>
<feature type="region of interest" description="Disordered" evidence="1">
    <location>
        <begin position="349"/>
        <end position="416"/>
    </location>
</feature>
<gene>
    <name evidence="2" type="ORF">TTHERM_00548170</name>
</gene>
<evidence type="ECO:0000256" key="1">
    <source>
        <dbReference type="SAM" id="MobiDB-lite"/>
    </source>
</evidence>
<name>I7MH51_TETTS</name>
<dbReference type="Proteomes" id="UP000009168">
    <property type="component" value="Unassembled WGS sequence"/>
</dbReference>
<dbReference type="InParanoid" id="I7MH51"/>
<organism evidence="2 3">
    <name type="scientific">Tetrahymena thermophila (strain SB210)</name>
    <dbReference type="NCBI Taxonomy" id="312017"/>
    <lineage>
        <taxon>Eukaryota</taxon>
        <taxon>Sar</taxon>
        <taxon>Alveolata</taxon>
        <taxon>Ciliophora</taxon>
        <taxon>Intramacronucleata</taxon>
        <taxon>Oligohymenophorea</taxon>
        <taxon>Hymenostomatida</taxon>
        <taxon>Tetrahymenina</taxon>
        <taxon>Tetrahymenidae</taxon>
        <taxon>Tetrahymena</taxon>
    </lineage>
</organism>
<evidence type="ECO:0000313" key="2">
    <source>
        <dbReference type="EMBL" id="EAR86078.1"/>
    </source>
</evidence>
<reference evidence="3" key="1">
    <citation type="journal article" date="2006" name="PLoS Biol.">
        <title>Macronuclear genome sequence of the ciliate Tetrahymena thermophila, a model eukaryote.</title>
        <authorList>
            <person name="Eisen J.A."/>
            <person name="Coyne R.S."/>
            <person name="Wu M."/>
            <person name="Wu D."/>
            <person name="Thiagarajan M."/>
            <person name="Wortman J.R."/>
            <person name="Badger J.H."/>
            <person name="Ren Q."/>
            <person name="Amedeo P."/>
            <person name="Jones K.M."/>
            <person name="Tallon L.J."/>
            <person name="Delcher A.L."/>
            <person name="Salzberg S.L."/>
            <person name="Silva J.C."/>
            <person name="Haas B.J."/>
            <person name="Majoros W.H."/>
            <person name="Farzad M."/>
            <person name="Carlton J.M."/>
            <person name="Smith R.K. Jr."/>
            <person name="Garg J."/>
            <person name="Pearlman R.E."/>
            <person name="Karrer K.M."/>
            <person name="Sun L."/>
            <person name="Manning G."/>
            <person name="Elde N.C."/>
            <person name="Turkewitz A.P."/>
            <person name="Asai D.J."/>
            <person name="Wilkes D.E."/>
            <person name="Wang Y."/>
            <person name="Cai H."/>
            <person name="Collins K."/>
            <person name="Stewart B.A."/>
            <person name="Lee S.R."/>
            <person name="Wilamowska K."/>
            <person name="Weinberg Z."/>
            <person name="Ruzzo W.L."/>
            <person name="Wloga D."/>
            <person name="Gaertig J."/>
            <person name="Frankel J."/>
            <person name="Tsao C.-C."/>
            <person name="Gorovsky M.A."/>
            <person name="Keeling P.J."/>
            <person name="Waller R.F."/>
            <person name="Patron N.J."/>
            <person name="Cherry J.M."/>
            <person name="Stover N.A."/>
            <person name="Krieger C.J."/>
            <person name="del Toro C."/>
            <person name="Ryder H.F."/>
            <person name="Williamson S.C."/>
            <person name="Barbeau R.A."/>
            <person name="Hamilton E.P."/>
            <person name="Orias E."/>
        </authorList>
    </citation>
    <scope>NUCLEOTIDE SEQUENCE [LARGE SCALE GENOMIC DNA]</scope>
    <source>
        <strain evidence="3">SB210</strain>
    </source>
</reference>
<dbReference type="KEGG" id="tet:TTHERM_00548170"/>
<dbReference type="RefSeq" id="XP_976673.1">
    <property type="nucleotide sequence ID" value="XM_971580.3"/>
</dbReference>
<evidence type="ECO:0000313" key="3">
    <source>
        <dbReference type="Proteomes" id="UP000009168"/>
    </source>
</evidence>
<dbReference type="PANTHER" id="PTHR38130:SF1">
    <property type="entry name" value="EF-HAND DOMAIN-CONTAINING PROTEIN"/>
    <property type="match status" value="1"/>
</dbReference>
<feature type="compositionally biased region" description="Polar residues" evidence="1">
    <location>
        <begin position="403"/>
        <end position="414"/>
    </location>
</feature>
<accession>I7MH51</accession>
<dbReference type="OrthoDB" id="437249at2759"/>
<sequence length="474" mass="54476">MTDHFNWPALNRKDLMSLSKIEFNENVGLKRLQIQRESSSLRNEDIDGAKTFYRHTKYMNKESFVNKCDDINEKERSSSPKYTNLYFMRIDDIEGAQAKKKFVTTRNTNPLNPVYVLPTSAYIAPFENKFIRDTLYVKDIEGATAKPDTRYLKERNVNPYTEVEGSRPRQRFIPKDKINSLEVKDINNDGIFKTTRTTNPLDPKYNLSTLLKSDMNVQQEIQDYGFIDGSKSRIRHPSLNKEKSFSLNTKDILGAHANAIPEKFINLNNTRKDFISTNKIDDIPGAQKSTLIKGIITKRCVDPNVPQYSFPGHTEDFSKSYIKRNRVYSQMSQTNQENDQQRNLSVQKRVQLEPLSNQSRAVTNSRSLRSQSVHSQNGQNENLNKTTYSTFQDQAPARKQLESGGNKSIKAEQTTNERENINLKNILNANSNNLLLNLETNDISISKSYNKNGNVDGYKTNAQKLDSFINKHNE</sequence>
<protein>
    <submittedName>
        <fullName evidence="2">Uncharacterized protein</fullName>
    </submittedName>
</protein>
<dbReference type="eggNOG" id="ENOG502RZH6">
    <property type="taxonomic scope" value="Eukaryota"/>
</dbReference>